<accession>A0ACB8VAK8</accession>
<name>A0ACB8VAK8_9TELE</name>
<evidence type="ECO:0000313" key="2">
    <source>
        <dbReference type="Proteomes" id="UP000831701"/>
    </source>
</evidence>
<protein>
    <submittedName>
        <fullName evidence="1">Uncharacterized protein</fullName>
    </submittedName>
</protein>
<sequence length="957" mass="104134">MCWLTRSLKVRKKGDSGGGVVDVVNGRGIYGVHVASGEYACTTPAKLMEKRIYNGKPCGPKERLYHVQITNKDDKFYCGGSLISDQWILTAAHCWEWGMKVVLGVHPDPSKGIPVTIEAPPVMFGYKQNRIHDIMLLKLPKPVTGFQTVNFPECGKKPKTGDEVQVAGHTTTNSKPGDKKGVTVSTVVDLQKRITGGQTCGRNERLYHVQITDANNNFICGGSLISDQWILTAAHCWMWGLNVVLGVHPGPGQSVKIEAPPVMFGYKQNRIHDIMLLKLPKPLSKINPALTNIQPVSLPDCGRKPRTGDIVQIAGHAATNQHIAGPGFTGLVRVYAESYTLQCANIPVVGCPRGFMSAYEHTFCGHAGTGDADACHGDSGGGVVYNGKIYGVISRGGHNVCVRPVGFMDVCVTVSTVVDLQKRIFGGQICGPNERQYHVKLTDVNNNLICGGSLISNQWILTAAHCWEDGQTMKALLRVHPLNSQVEQHIIQDHVIFTDKDAKGNKKMHDIMLLKLPTPTNIKPVKLPDCRNRPNRGATVRVAGFADRNQVNGVSNTLQCADFTVVDCPWIRKPSLDSIRYQCQHVFCGRTPGVDTCPGDSGGGVVKNDMIYGVHVASGEYVCTTPAAFMECCDPSMMYHNLITRYGKSICFHSQIWTSLEKSVDFKISRIYYYMGGSSSVCGDLAWEPEGRRFTKSLPHKGDSGGGVVDVVNDRGIYGVHVASGVTVSTVVDLQKRITGGQTCGNDERLYHVQITDANNNFICGGSLISDQWILTAAHCWMWGLNVVLGVHPGPGQSVKIEAPPVMFGYKQNRIHDIMLLKLPKPLSKINPALTNIQPVSLPDCGRKPRTGDIVQIAGHAATNQHIWSQVGVTGSVRGTTKGQGDSGGGVVYNGKIYGVITDGGPNVFLMSSVLIYNVKNNKENKEKPLNEKCEHLRPSIIEGDSCELTEDSLLLS</sequence>
<evidence type="ECO:0000313" key="1">
    <source>
        <dbReference type="EMBL" id="KAI3352546.1"/>
    </source>
</evidence>
<dbReference type="EMBL" id="CM041553">
    <property type="protein sequence ID" value="KAI3352546.1"/>
    <property type="molecule type" value="Genomic_DNA"/>
</dbReference>
<gene>
    <name evidence="1" type="ORF">L3Q82_005490</name>
</gene>
<keyword evidence="2" id="KW-1185">Reference proteome</keyword>
<proteinExistence type="predicted"/>
<comment type="caution">
    <text evidence="1">The sequence shown here is derived from an EMBL/GenBank/DDBJ whole genome shotgun (WGS) entry which is preliminary data.</text>
</comment>
<reference evidence="1" key="1">
    <citation type="submission" date="2022-04" db="EMBL/GenBank/DDBJ databases">
        <title>Jade perch genome.</title>
        <authorList>
            <person name="Chao B."/>
        </authorList>
    </citation>
    <scope>NUCLEOTIDE SEQUENCE</scope>
    <source>
        <strain evidence="1">CB-2022</strain>
    </source>
</reference>
<dbReference type="Proteomes" id="UP000831701">
    <property type="component" value="Chromosome 23"/>
</dbReference>
<organism evidence="1 2">
    <name type="scientific">Scortum barcoo</name>
    <name type="common">barcoo grunter</name>
    <dbReference type="NCBI Taxonomy" id="214431"/>
    <lineage>
        <taxon>Eukaryota</taxon>
        <taxon>Metazoa</taxon>
        <taxon>Chordata</taxon>
        <taxon>Craniata</taxon>
        <taxon>Vertebrata</taxon>
        <taxon>Euteleostomi</taxon>
        <taxon>Actinopterygii</taxon>
        <taxon>Neopterygii</taxon>
        <taxon>Teleostei</taxon>
        <taxon>Neoteleostei</taxon>
        <taxon>Acanthomorphata</taxon>
        <taxon>Eupercaria</taxon>
        <taxon>Centrarchiformes</taxon>
        <taxon>Terapontoidei</taxon>
        <taxon>Terapontidae</taxon>
        <taxon>Scortum</taxon>
    </lineage>
</organism>